<proteinExistence type="predicted"/>
<dbReference type="InterPro" id="IPR036779">
    <property type="entry name" value="LysM_dom_sf"/>
</dbReference>
<accession>V5YTI6</accession>
<dbReference type="InterPro" id="IPR008861">
    <property type="entry name" value="GpX-like"/>
</dbReference>
<dbReference type="EMBL" id="AB775548">
    <property type="protein sequence ID" value="BAO20623.1"/>
    <property type="molecule type" value="Genomic_DNA"/>
</dbReference>
<reference evidence="1 2" key="1">
    <citation type="journal article" date="2015" name="J Appl Environ Microbiol">
        <title>Complete Genome Sequence Analysis of Two Pseudomonas plecoglossicida Phages, Potential Therapeutic Agents.</title>
        <authorList>
            <person name="Kawato Y."/>
            <person name="Yasuike M."/>
            <person name="Nakamura Y."/>
            <person name="Shigenobu Y."/>
            <person name="Fujiwara A."/>
            <person name="Sano M."/>
            <person name="Nakai T."/>
        </authorList>
    </citation>
    <scope>NUCLEOTIDE SEQUENCE [LARGE SCALE GENOMIC DNA]</scope>
</reference>
<evidence type="ECO:0000313" key="2">
    <source>
        <dbReference type="Proteomes" id="UP000201835"/>
    </source>
</evidence>
<protein>
    <submittedName>
        <fullName evidence="1">Putative tail protein X</fullName>
    </submittedName>
</protein>
<dbReference type="Proteomes" id="UP000201835">
    <property type="component" value="Segment"/>
</dbReference>
<dbReference type="KEGG" id="vg:17825066"/>
<keyword evidence="2" id="KW-1185">Reference proteome</keyword>
<sequence length="69" mass="7444">MAQYITSHGDTADYIAWKHYGTQDGRVVEQLVAANPGLADVGPVLPAGILLTLPVIKQAVSDKVVRLWD</sequence>
<dbReference type="OrthoDB" id="21776at10239"/>
<dbReference type="Pfam" id="PF05489">
    <property type="entry name" value="Phage_tail_X"/>
    <property type="match status" value="1"/>
</dbReference>
<dbReference type="GeneID" id="17825066"/>
<name>V5YTI6_9CAUD</name>
<dbReference type="RefSeq" id="YP_008873199.1">
    <property type="nucleotide sequence ID" value="NC_023006.1"/>
</dbReference>
<dbReference type="Gene3D" id="3.10.350.10">
    <property type="entry name" value="LysM domain"/>
    <property type="match status" value="1"/>
</dbReference>
<evidence type="ECO:0000313" key="1">
    <source>
        <dbReference type="EMBL" id="BAO20623.1"/>
    </source>
</evidence>
<organism evidence="1 2">
    <name type="scientific">Pseudomonas phage PPpW-3</name>
    <dbReference type="NCBI Taxonomy" id="1279082"/>
    <lineage>
        <taxon>Viruses</taxon>
        <taxon>Duplodnaviria</taxon>
        <taxon>Heunggongvirae</taxon>
        <taxon>Uroviricota</taxon>
        <taxon>Caudoviricetes</taxon>
        <taxon>Hiroshimavirus</taxon>
        <taxon>Hiroshimavirus PPpW3</taxon>
    </lineage>
</organism>